<dbReference type="InterPro" id="IPR036770">
    <property type="entry name" value="Ankyrin_rpt-contain_sf"/>
</dbReference>
<dbReference type="EMBL" id="CAJOBA010075627">
    <property type="protein sequence ID" value="CAF4416094.1"/>
    <property type="molecule type" value="Genomic_DNA"/>
</dbReference>
<dbReference type="Gene3D" id="1.25.40.20">
    <property type="entry name" value="Ankyrin repeat-containing domain"/>
    <property type="match status" value="1"/>
</dbReference>
<evidence type="ECO:0000313" key="1">
    <source>
        <dbReference type="EMBL" id="CAF1605261.1"/>
    </source>
</evidence>
<feature type="non-terminal residue" evidence="2">
    <location>
        <position position="1"/>
    </location>
</feature>
<protein>
    <submittedName>
        <fullName evidence="2">Uncharacterized protein</fullName>
    </submittedName>
</protein>
<accession>A0A8S2VWT4</accession>
<evidence type="ECO:0000313" key="3">
    <source>
        <dbReference type="Proteomes" id="UP000682733"/>
    </source>
</evidence>
<proteinExistence type="predicted"/>
<reference evidence="2" key="1">
    <citation type="submission" date="2021-02" db="EMBL/GenBank/DDBJ databases">
        <authorList>
            <person name="Nowell W R."/>
        </authorList>
    </citation>
    <scope>NUCLEOTIDE SEQUENCE</scope>
</reference>
<dbReference type="Proteomes" id="UP000682733">
    <property type="component" value="Unassembled WGS sequence"/>
</dbReference>
<dbReference type="SUPFAM" id="SSF48403">
    <property type="entry name" value="Ankyrin repeat"/>
    <property type="match status" value="1"/>
</dbReference>
<dbReference type="AlphaFoldDB" id="A0A8S2VWT4"/>
<organism evidence="2 3">
    <name type="scientific">Didymodactylos carnosus</name>
    <dbReference type="NCBI Taxonomy" id="1234261"/>
    <lineage>
        <taxon>Eukaryota</taxon>
        <taxon>Metazoa</taxon>
        <taxon>Spiralia</taxon>
        <taxon>Gnathifera</taxon>
        <taxon>Rotifera</taxon>
        <taxon>Eurotatoria</taxon>
        <taxon>Bdelloidea</taxon>
        <taxon>Philodinida</taxon>
        <taxon>Philodinidae</taxon>
        <taxon>Didymodactylos</taxon>
    </lineage>
</organism>
<comment type="caution">
    <text evidence="2">The sequence shown here is derived from an EMBL/GenBank/DDBJ whole genome shotgun (WGS) entry which is preliminary data.</text>
</comment>
<name>A0A8S2VWT4_9BILA</name>
<evidence type="ECO:0000313" key="2">
    <source>
        <dbReference type="EMBL" id="CAF4416094.1"/>
    </source>
</evidence>
<dbReference type="EMBL" id="CAJNOK010051644">
    <property type="protein sequence ID" value="CAF1605261.1"/>
    <property type="molecule type" value="Genomic_DNA"/>
</dbReference>
<gene>
    <name evidence="1" type="ORF">OVA965_LOCUS42341</name>
    <name evidence="2" type="ORF">TMI583_LOCUS44230</name>
</gene>
<dbReference type="Proteomes" id="UP000677228">
    <property type="component" value="Unassembled WGS sequence"/>
</dbReference>
<sequence length="148" mass="17627">EQSSVDVLDKFIAHNCDLTIRNGDGYNCLEIAIIHKNEKFVRKLLDIPKVKKEGEEEKDIDEIKLYNVEPEWRKLLRNSQITKENGRTVVDSPMRKIIRIMPSLAYELLHKFEAEVGNKHQAFHYKYYDFEFIEDQCFVEQWKANFSM</sequence>